<evidence type="ECO:0000256" key="1">
    <source>
        <dbReference type="SAM" id="MobiDB-lite"/>
    </source>
</evidence>
<protein>
    <submittedName>
        <fullName evidence="2">Uncharacterized protein</fullName>
    </submittedName>
</protein>
<reference evidence="2" key="1">
    <citation type="submission" date="2013-07" db="EMBL/GenBank/DDBJ databases">
        <title>The genome of Eucalyptus grandis.</title>
        <authorList>
            <person name="Schmutz J."/>
            <person name="Hayes R."/>
            <person name="Myburg A."/>
            <person name="Tuskan G."/>
            <person name="Grattapaglia D."/>
            <person name="Rokhsar D.S."/>
        </authorList>
    </citation>
    <scope>NUCLEOTIDE SEQUENCE</scope>
    <source>
        <tissue evidence="2">Leaf extractions</tissue>
    </source>
</reference>
<gene>
    <name evidence="2" type="ORF">EUGRSUZ_B00445</name>
</gene>
<organism evidence="2">
    <name type="scientific">Eucalyptus grandis</name>
    <name type="common">Flooded gum</name>
    <dbReference type="NCBI Taxonomy" id="71139"/>
    <lineage>
        <taxon>Eukaryota</taxon>
        <taxon>Viridiplantae</taxon>
        <taxon>Streptophyta</taxon>
        <taxon>Embryophyta</taxon>
        <taxon>Tracheophyta</taxon>
        <taxon>Spermatophyta</taxon>
        <taxon>Magnoliopsida</taxon>
        <taxon>eudicotyledons</taxon>
        <taxon>Gunneridae</taxon>
        <taxon>Pentapetalae</taxon>
        <taxon>rosids</taxon>
        <taxon>malvids</taxon>
        <taxon>Myrtales</taxon>
        <taxon>Myrtaceae</taxon>
        <taxon>Myrtoideae</taxon>
        <taxon>Eucalypteae</taxon>
        <taxon>Eucalyptus</taxon>
    </lineage>
</organism>
<dbReference type="Gramene" id="KCW83549">
    <property type="protein sequence ID" value="KCW83549"/>
    <property type="gene ID" value="EUGRSUZ_B00445"/>
</dbReference>
<feature type="compositionally biased region" description="Low complexity" evidence="1">
    <location>
        <begin position="45"/>
        <end position="65"/>
    </location>
</feature>
<name>A0A059CZB2_EUCGR</name>
<sequence length="137" mass="15186">MDRSCELAMLVKAKQTLILQFSAKTKFVLAATTELCKISSQRWYSAPPSSPTSCTPPRSSATPGHLRPPPPHEGPPLVRHMKKVIQMKIEFAGKHARIIKIAAKGLSSDFFEISIGGFTFTFRSFIFTIVPFCKSQC</sequence>
<proteinExistence type="predicted"/>
<dbReference type="EMBL" id="KK198754">
    <property type="protein sequence ID" value="KCW83549.1"/>
    <property type="molecule type" value="Genomic_DNA"/>
</dbReference>
<accession>A0A059CZB2</accession>
<dbReference type="AlphaFoldDB" id="A0A059CZB2"/>
<evidence type="ECO:0000313" key="2">
    <source>
        <dbReference type="EMBL" id="KCW83549.1"/>
    </source>
</evidence>
<feature type="region of interest" description="Disordered" evidence="1">
    <location>
        <begin position="43"/>
        <end position="76"/>
    </location>
</feature>
<dbReference type="InParanoid" id="A0A059CZB2"/>